<name>A0ABN7Z6Q9_9BURK</name>
<dbReference type="Pfam" id="PF07883">
    <property type="entry name" value="Cupin_2"/>
    <property type="match status" value="1"/>
</dbReference>
<reference evidence="2 3" key="1">
    <citation type="submission" date="2021-08" db="EMBL/GenBank/DDBJ databases">
        <authorList>
            <person name="Peeters C."/>
        </authorList>
    </citation>
    <scope>NUCLEOTIDE SEQUENCE [LARGE SCALE GENOMIC DNA]</scope>
    <source>
        <strain evidence="2 3">LMG 32289</strain>
    </source>
</reference>
<evidence type="ECO:0000313" key="3">
    <source>
        <dbReference type="Proteomes" id="UP000706525"/>
    </source>
</evidence>
<dbReference type="InterPro" id="IPR014710">
    <property type="entry name" value="RmlC-like_jellyroll"/>
</dbReference>
<dbReference type="InterPro" id="IPR053146">
    <property type="entry name" value="QDO-like"/>
</dbReference>
<dbReference type="PANTHER" id="PTHR36440:SF1">
    <property type="entry name" value="PUTATIVE (AFU_ORTHOLOGUE AFUA_8G07350)-RELATED"/>
    <property type="match status" value="1"/>
</dbReference>
<organism evidence="2 3">
    <name type="scientific">Cupriavidus pampae</name>
    <dbReference type="NCBI Taxonomy" id="659251"/>
    <lineage>
        <taxon>Bacteria</taxon>
        <taxon>Pseudomonadati</taxon>
        <taxon>Pseudomonadota</taxon>
        <taxon>Betaproteobacteria</taxon>
        <taxon>Burkholderiales</taxon>
        <taxon>Burkholderiaceae</taxon>
        <taxon>Cupriavidus</taxon>
    </lineage>
</organism>
<dbReference type="RefSeq" id="WP_223993044.1">
    <property type="nucleotide sequence ID" value="NZ_CAJZAG010000010.1"/>
</dbReference>
<evidence type="ECO:0000259" key="1">
    <source>
        <dbReference type="Pfam" id="PF07883"/>
    </source>
</evidence>
<accession>A0ABN7Z6Q9</accession>
<dbReference type="InterPro" id="IPR011051">
    <property type="entry name" value="RmlC_Cupin_sf"/>
</dbReference>
<dbReference type="Proteomes" id="UP000706525">
    <property type="component" value="Unassembled WGS sequence"/>
</dbReference>
<gene>
    <name evidence="2" type="ORF">LMG32289_04881</name>
</gene>
<evidence type="ECO:0000313" key="2">
    <source>
        <dbReference type="EMBL" id="CAG9181609.1"/>
    </source>
</evidence>
<keyword evidence="3" id="KW-1185">Reference proteome</keyword>
<dbReference type="EMBL" id="CAJZAG010000010">
    <property type="protein sequence ID" value="CAG9181609.1"/>
    <property type="molecule type" value="Genomic_DNA"/>
</dbReference>
<sequence>MGFRLEVSRADDTAAGRTLKIPEMGLELKVRVDGATTGGVLEMLDTTHAPGFGPPPHRHRQTEIFRIVQGKYRFEVDGKEIIASAGDVVTVPGGAAHTFRNVGPGIARQIVTVLPSLHSRLFFAALATMQRQHNVSRRDLMAFGRAWGVEFLVSTDPAEPLYAGPGDGESANAEASAHAA</sequence>
<dbReference type="PANTHER" id="PTHR36440">
    <property type="entry name" value="PUTATIVE (AFU_ORTHOLOGUE AFUA_8G07350)-RELATED"/>
    <property type="match status" value="1"/>
</dbReference>
<comment type="caution">
    <text evidence="2">The sequence shown here is derived from an EMBL/GenBank/DDBJ whole genome shotgun (WGS) entry which is preliminary data.</text>
</comment>
<dbReference type="SUPFAM" id="SSF51182">
    <property type="entry name" value="RmlC-like cupins"/>
    <property type="match status" value="1"/>
</dbReference>
<dbReference type="Gene3D" id="2.60.120.10">
    <property type="entry name" value="Jelly Rolls"/>
    <property type="match status" value="1"/>
</dbReference>
<protein>
    <recommendedName>
        <fullName evidence="1">Cupin type-2 domain-containing protein</fullName>
    </recommendedName>
</protein>
<proteinExistence type="predicted"/>
<feature type="domain" description="Cupin type-2" evidence="1">
    <location>
        <begin position="49"/>
        <end position="109"/>
    </location>
</feature>
<dbReference type="InterPro" id="IPR013096">
    <property type="entry name" value="Cupin_2"/>
</dbReference>